<accession>A0A2S5B5J8</accession>
<dbReference type="PANTHER" id="PTHR15549">
    <property type="entry name" value="PAIRED IMMUNOGLOBULIN-LIKE TYPE 2 RECEPTOR"/>
    <property type="match status" value="1"/>
</dbReference>
<keyword evidence="2 6" id="KW-0812">Transmembrane</keyword>
<evidence type="ECO:0000256" key="4">
    <source>
        <dbReference type="ARBA" id="ARBA00023136"/>
    </source>
</evidence>
<dbReference type="Proteomes" id="UP000237144">
    <property type="component" value="Unassembled WGS sequence"/>
</dbReference>
<feature type="compositionally biased region" description="Low complexity" evidence="5">
    <location>
        <begin position="536"/>
        <end position="559"/>
    </location>
</feature>
<feature type="compositionally biased region" description="Low complexity" evidence="5">
    <location>
        <begin position="176"/>
        <end position="199"/>
    </location>
</feature>
<evidence type="ECO:0000313" key="7">
    <source>
        <dbReference type="EMBL" id="POY72047.1"/>
    </source>
</evidence>
<evidence type="ECO:0000256" key="1">
    <source>
        <dbReference type="ARBA" id="ARBA00004167"/>
    </source>
</evidence>
<protein>
    <submittedName>
        <fullName evidence="7">Uncharacterized protein</fullName>
    </submittedName>
</protein>
<dbReference type="PANTHER" id="PTHR15549:SF30">
    <property type="entry name" value="MID2 DOMAIN-CONTAINING PROTEIN"/>
    <property type="match status" value="1"/>
</dbReference>
<dbReference type="GO" id="GO:0016020">
    <property type="term" value="C:membrane"/>
    <property type="evidence" value="ECO:0007669"/>
    <property type="project" value="UniProtKB-SubCell"/>
</dbReference>
<feature type="region of interest" description="Disordered" evidence="5">
    <location>
        <begin position="101"/>
        <end position="199"/>
    </location>
</feature>
<dbReference type="InterPro" id="IPR051694">
    <property type="entry name" value="Immunoregulatory_rcpt-like"/>
</dbReference>
<dbReference type="OrthoDB" id="10541572at2759"/>
<comment type="subcellular location">
    <subcellularLocation>
        <location evidence="1">Membrane</location>
        <topology evidence="1">Single-pass membrane protein</topology>
    </subcellularLocation>
</comment>
<feature type="region of interest" description="Disordered" evidence="5">
    <location>
        <begin position="526"/>
        <end position="559"/>
    </location>
</feature>
<name>A0A2S5B5J8_9BASI</name>
<keyword evidence="4 6" id="KW-0472">Membrane</keyword>
<keyword evidence="8" id="KW-1185">Reference proteome</keyword>
<dbReference type="GO" id="GO:0071944">
    <property type="term" value="C:cell periphery"/>
    <property type="evidence" value="ECO:0007669"/>
    <property type="project" value="UniProtKB-ARBA"/>
</dbReference>
<evidence type="ECO:0000256" key="3">
    <source>
        <dbReference type="ARBA" id="ARBA00022989"/>
    </source>
</evidence>
<organism evidence="7 8">
    <name type="scientific">Rhodotorula taiwanensis</name>
    <dbReference type="NCBI Taxonomy" id="741276"/>
    <lineage>
        <taxon>Eukaryota</taxon>
        <taxon>Fungi</taxon>
        <taxon>Dikarya</taxon>
        <taxon>Basidiomycota</taxon>
        <taxon>Pucciniomycotina</taxon>
        <taxon>Microbotryomycetes</taxon>
        <taxon>Sporidiobolales</taxon>
        <taxon>Sporidiobolaceae</taxon>
        <taxon>Rhodotorula</taxon>
    </lineage>
</organism>
<reference evidence="7 8" key="1">
    <citation type="journal article" date="2018" name="Front. Microbiol.">
        <title>Prospects for Fungal Bioremediation of Acidic Radioactive Waste Sites: Characterization and Genome Sequence of Rhodotorula taiwanensis MD1149.</title>
        <authorList>
            <person name="Tkavc R."/>
            <person name="Matrosova V.Y."/>
            <person name="Grichenko O.E."/>
            <person name="Gostincar C."/>
            <person name="Volpe R.P."/>
            <person name="Klimenkova P."/>
            <person name="Gaidamakova E.K."/>
            <person name="Zhou C.E."/>
            <person name="Stewart B.J."/>
            <person name="Lyman M.G."/>
            <person name="Malfatti S.A."/>
            <person name="Rubinfeld B."/>
            <person name="Courtot M."/>
            <person name="Singh J."/>
            <person name="Dalgard C.L."/>
            <person name="Hamilton T."/>
            <person name="Frey K.G."/>
            <person name="Gunde-Cimerman N."/>
            <person name="Dugan L."/>
            <person name="Daly M.J."/>
        </authorList>
    </citation>
    <scope>NUCLEOTIDE SEQUENCE [LARGE SCALE GENOMIC DNA]</scope>
    <source>
        <strain evidence="7 8">MD1149</strain>
    </source>
</reference>
<feature type="region of interest" description="Disordered" evidence="5">
    <location>
        <begin position="324"/>
        <end position="364"/>
    </location>
</feature>
<proteinExistence type="predicted"/>
<feature type="region of interest" description="Disordered" evidence="5">
    <location>
        <begin position="383"/>
        <end position="462"/>
    </location>
</feature>
<sequence>MAQVGCSSVIAGTAYATATVTTLIPTITGTRTQVVAGPAETSFSTIIGTIRGIPTTQVFTVEVPGVQTTLIPVSGYLTSLVLQSTPVSYIYSTVCPTTTPAVTPTTTSTLSTSTTTSTTTTSTTTSAPPSTISSRTTTTTTTTPPPSSSSSSSTISSSTTTPAQSTSTSFVIVPASSSSSGNTSATALSNAANGKNNSSSSNTGAIAGGVVGGIAVLAVLAGLGFWFFRRRSNKHEHEFDPFSNDDPWNPAVEGMGGGAAGAGGYGAARYSKADELAYADGGHHLNSSTAGLAGAGAAAAFGYGGAHGRSRSDHSHEKGDAAYYAPVSSAGSPPRRTSRRKAPPSAEQHEMYYTGGAGGGNGMSSDGHGGEYGYASAYDDPAMYGSAHDADPYGQQYYPPPQQQPQVPYGQPGGLMQYPGQGAPTYPPQQQQQAVGGGGGGGAIAYHHSSSPSDGRHSYGATGNEQEYLSEGAAAMAPPSALVPGNVASPAPSHRSIPHLGAMQFEHDPMPMPGQGHQALRVMNDAEDPYGGMDDAQQQQHYYHHQQQQQYGGAYHQQR</sequence>
<comment type="caution">
    <text evidence="7">The sequence shown here is derived from an EMBL/GenBank/DDBJ whole genome shotgun (WGS) entry which is preliminary data.</text>
</comment>
<dbReference type="Gene3D" id="1.20.5.510">
    <property type="entry name" value="Single helix bin"/>
    <property type="match status" value="1"/>
</dbReference>
<evidence type="ECO:0000256" key="2">
    <source>
        <dbReference type="ARBA" id="ARBA00022692"/>
    </source>
</evidence>
<evidence type="ECO:0000256" key="5">
    <source>
        <dbReference type="SAM" id="MobiDB-lite"/>
    </source>
</evidence>
<dbReference type="EMBL" id="PJQD01000060">
    <property type="protein sequence ID" value="POY72047.1"/>
    <property type="molecule type" value="Genomic_DNA"/>
</dbReference>
<keyword evidence="3 6" id="KW-1133">Transmembrane helix</keyword>
<feature type="compositionally biased region" description="Low complexity" evidence="5">
    <location>
        <begin position="101"/>
        <end position="169"/>
    </location>
</feature>
<evidence type="ECO:0000256" key="6">
    <source>
        <dbReference type="SAM" id="Phobius"/>
    </source>
</evidence>
<dbReference type="AlphaFoldDB" id="A0A2S5B5J8"/>
<dbReference type="STRING" id="741276.A0A2S5B5J8"/>
<gene>
    <name evidence="7" type="ORF">BMF94_4917</name>
</gene>
<feature type="transmembrane region" description="Helical" evidence="6">
    <location>
        <begin position="205"/>
        <end position="228"/>
    </location>
</feature>
<evidence type="ECO:0000313" key="8">
    <source>
        <dbReference type="Proteomes" id="UP000237144"/>
    </source>
</evidence>
<feature type="compositionally biased region" description="Low complexity" evidence="5">
    <location>
        <begin position="417"/>
        <end position="434"/>
    </location>
</feature>